<accession>A0ABZ2YUU0</accession>
<dbReference type="Proteomes" id="UP001485459">
    <property type="component" value="Chromosome"/>
</dbReference>
<protein>
    <submittedName>
        <fullName evidence="1">Uncharacterized protein</fullName>
    </submittedName>
</protein>
<name>A0ABZ2YUU0_9BACT</name>
<dbReference type="EMBL" id="CP149822">
    <property type="protein sequence ID" value="WZN43025.1"/>
    <property type="molecule type" value="Genomic_DNA"/>
</dbReference>
<proteinExistence type="predicted"/>
<evidence type="ECO:0000313" key="1">
    <source>
        <dbReference type="EMBL" id="WZN43025.1"/>
    </source>
</evidence>
<sequence>MAKQAKFRYNLPKVVAVLNLIGDIFQTRICIECGWEEDTLDFYMKHPELISRSDRAKINQILKEHLSNLAQNPPQIPARKPFPVHLTRSVNSKTNHKPIYHGTEPT</sequence>
<organism evidence="1 2">
    <name type="scientific">Chitinophaga pollutisoli</name>
    <dbReference type="NCBI Taxonomy" id="3133966"/>
    <lineage>
        <taxon>Bacteria</taxon>
        <taxon>Pseudomonadati</taxon>
        <taxon>Bacteroidota</taxon>
        <taxon>Chitinophagia</taxon>
        <taxon>Chitinophagales</taxon>
        <taxon>Chitinophagaceae</taxon>
        <taxon>Chitinophaga</taxon>
    </lineage>
</organism>
<reference evidence="2" key="1">
    <citation type="submission" date="2024-03" db="EMBL/GenBank/DDBJ databases">
        <title>Chitinophaga horti sp. nov., isolated from garden soil.</title>
        <authorList>
            <person name="Lee D.S."/>
            <person name="Han D.M."/>
            <person name="Baek J.H."/>
            <person name="Choi D.G."/>
            <person name="Jeon J.H."/>
            <person name="Jeon C.O."/>
        </authorList>
    </citation>
    <scope>NUCLEOTIDE SEQUENCE [LARGE SCALE GENOMIC DNA]</scope>
    <source>
        <strain evidence="2">GPA1</strain>
    </source>
</reference>
<evidence type="ECO:0000313" key="2">
    <source>
        <dbReference type="Proteomes" id="UP001485459"/>
    </source>
</evidence>
<gene>
    <name evidence="1" type="ORF">WJU16_08260</name>
</gene>
<dbReference type="RefSeq" id="WP_341837847.1">
    <property type="nucleotide sequence ID" value="NZ_CP149822.1"/>
</dbReference>
<keyword evidence="2" id="KW-1185">Reference proteome</keyword>